<comment type="similarity">
    <text evidence="1 3">Belongs to the short-chain dehydrogenases/reductases (SDR) family.</text>
</comment>
<dbReference type="RefSeq" id="WP_169925415.1">
    <property type="nucleotide sequence ID" value="NZ_PDJG01000001.1"/>
</dbReference>
<evidence type="ECO:0000256" key="2">
    <source>
        <dbReference type="ARBA" id="ARBA00023002"/>
    </source>
</evidence>
<dbReference type="PANTHER" id="PTHR43391:SF82">
    <property type="entry name" value="OXIDOREDUCTASE SADH-RELATED"/>
    <property type="match status" value="1"/>
</dbReference>
<evidence type="ECO:0000313" key="4">
    <source>
        <dbReference type="EMBL" id="PFG34528.1"/>
    </source>
</evidence>
<evidence type="ECO:0000256" key="3">
    <source>
        <dbReference type="RuleBase" id="RU000363"/>
    </source>
</evidence>
<dbReference type="Proteomes" id="UP000225548">
    <property type="component" value="Unassembled WGS sequence"/>
</dbReference>
<dbReference type="PANTHER" id="PTHR43391">
    <property type="entry name" value="RETINOL DEHYDROGENASE-RELATED"/>
    <property type="match status" value="1"/>
</dbReference>
<dbReference type="EMBL" id="PDJG01000001">
    <property type="protein sequence ID" value="PFG34528.1"/>
    <property type="molecule type" value="Genomic_DNA"/>
</dbReference>
<evidence type="ECO:0000256" key="1">
    <source>
        <dbReference type="ARBA" id="ARBA00006484"/>
    </source>
</evidence>
<dbReference type="GO" id="GO:0016491">
    <property type="term" value="F:oxidoreductase activity"/>
    <property type="evidence" value="ECO:0007669"/>
    <property type="project" value="UniProtKB-KW"/>
</dbReference>
<proteinExistence type="inferred from homology"/>
<dbReference type="PRINTS" id="PR00080">
    <property type="entry name" value="SDRFAMILY"/>
</dbReference>
<reference evidence="4 5" key="1">
    <citation type="submission" date="2017-10" db="EMBL/GenBank/DDBJ databases">
        <title>Sequencing the genomes of 1000 actinobacteria strains.</title>
        <authorList>
            <person name="Klenk H.-P."/>
        </authorList>
    </citation>
    <scope>NUCLEOTIDE SEQUENCE [LARGE SCALE GENOMIC DNA]</scope>
    <source>
        <strain evidence="4 5">DSM 18966</strain>
    </source>
</reference>
<dbReference type="InterPro" id="IPR036291">
    <property type="entry name" value="NAD(P)-bd_dom_sf"/>
</dbReference>
<gene>
    <name evidence="4" type="ORF">ATL42_2442</name>
</gene>
<dbReference type="PRINTS" id="PR00081">
    <property type="entry name" value="GDHRDH"/>
</dbReference>
<evidence type="ECO:0000313" key="5">
    <source>
        <dbReference type="Proteomes" id="UP000225548"/>
    </source>
</evidence>
<protein>
    <submittedName>
        <fullName evidence="4">Short-subunit dehydrogenase</fullName>
    </submittedName>
</protein>
<name>A0A2A9E6E0_9MICO</name>
<dbReference type="Pfam" id="PF00106">
    <property type="entry name" value="adh_short"/>
    <property type="match status" value="1"/>
</dbReference>
<comment type="caution">
    <text evidence="4">The sequence shown here is derived from an EMBL/GenBank/DDBJ whole genome shotgun (WGS) entry which is preliminary data.</text>
</comment>
<dbReference type="Gene3D" id="3.40.50.720">
    <property type="entry name" value="NAD(P)-binding Rossmann-like Domain"/>
    <property type="match status" value="1"/>
</dbReference>
<keyword evidence="2" id="KW-0560">Oxidoreductase</keyword>
<keyword evidence="5" id="KW-1185">Reference proteome</keyword>
<dbReference type="InterPro" id="IPR002347">
    <property type="entry name" value="SDR_fam"/>
</dbReference>
<dbReference type="AlphaFoldDB" id="A0A2A9E6E0"/>
<accession>A0A2A9E6E0</accession>
<organism evidence="4 5">
    <name type="scientific">Sanguibacter antarcticus</name>
    <dbReference type="NCBI Taxonomy" id="372484"/>
    <lineage>
        <taxon>Bacteria</taxon>
        <taxon>Bacillati</taxon>
        <taxon>Actinomycetota</taxon>
        <taxon>Actinomycetes</taxon>
        <taxon>Micrococcales</taxon>
        <taxon>Sanguibacteraceae</taxon>
        <taxon>Sanguibacter</taxon>
    </lineage>
</organism>
<sequence>MTSQTTVFITGAARGIGRATAETFLRHGWTVGVSDVDVDALATGWEHVTDLRTGRPRRPVVTTRLDVTDRSGWDRALDEFVAVAGSLTVLVNNAGTIVSGPFEELSWESQSRLVDINVKGVLAGSQAAFNHLRVAGARGGGGKGAVGAEREPARIVTMCSASAFYGQSGIVTYAATKSAVQSITEGLDLEWLRFGIRAFCVSPLWVRTALVDDAQAAGSVSALGVRLSTETIAAAVYRQATQPSRVLGVPRGVNRVVGVQTRALYHAGRLVPQVVARAVASRLGR</sequence>
<dbReference type="SUPFAM" id="SSF51735">
    <property type="entry name" value="NAD(P)-binding Rossmann-fold domains"/>
    <property type="match status" value="1"/>
</dbReference>